<evidence type="ECO:0000313" key="3">
    <source>
        <dbReference type="Proteomes" id="UP000552864"/>
    </source>
</evidence>
<evidence type="ECO:0000313" key="2">
    <source>
        <dbReference type="EMBL" id="NLR80866.1"/>
    </source>
</evidence>
<dbReference type="RefSeq" id="WP_168740500.1">
    <property type="nucleotide sequence ID" value="NZ_JABAHZ010000004.1"/>
</dbReference>
<reference evidence="2 3" key="1">
    <citation type="submission" date="2020-04" db="EMBL/GenBank/DDBJ databases">
        <authorList>
            <person name="Yin C."/>
        </authorList>
    </citation>
    <scope>NUCLEOTIDE SEQUENCE [LARGE SCALE GENOMIC DNA]</scope>
    <source>
        <strain evidence="2 3">Ak56</strain>
    </source>
</reference>
<organism evidence="2 3">
    <name type="scientific">Chitinophaga eiseniae</name>
    <dbReference type="NCBI Taxonomy" id="634771"/>
    <lineage>
        <taxon>Bacteria</taxon>
        <taxon>Pseudomonadati</taxon>
        <taxon>Bacteroidota</taxon>
        <taxon>Chitinophagia</taxon>
        <taxon>Chitinophagales</taxon>
        <taxon>Chitinophagaceae</taxon>
        <taxon>Chitinophaga</taxon>
    </lineage>
</organism>
<dbReference type="AlphaFoldDB" id="A0A847ST61"/>
<evidence type="ECO:0008006" key="4">
    <source>
        <dbReference type="Google" id="ProtNLM"/>
    </source>
</evidence>
<keyword evidence="3" id="KW-1185">Reference proteome</keyword>
<gene>
    <name evidence="2" type="ORF">HGH91_19705</name>
</gene>
<dbReference type="PROSITE" id="PS51257">
    <property type="entry name" value="PROKAR_LIPOPROTEIN"/>
    <property type="match status" value="1"/>
</dbReference>
<protein>
    <recommendedName>
        <fullName evidence="4">Lipocalin-like domain-containing protein</fullName>
    </recommendedName>
</protein>
<evidence type="ECO:0000256" key="1">
    <source>
        <dbReference type="SAM" id="SignalP"/>
    </source>
</evidence>
<sequence>MSRFTSLYLLAFSLLTLSACGSLEMAHPDGPTPVNPPGTPSTGGGKNKIEGTWSFVGVTNNSVATSSQDGMKAVMTCFYKTSNNQGDFVFDGKNITVKNLSYTIAGDIRSVLYAGTEVVNDMTLPMNMAMPPYAAIIPYKQLDENTLYMEKGFIQDVSGMLGTESHGGPAKISFNGDSLVLTTDLGQVDIPGSKLSGSIVSKYVKK</sequence>
<proteinExistence type="predicted"/>
<dbReference type="Proteomes" id="UP000552864">
    <property type="component" value="Unassembled WGS sequence"/>
</dbReference>
<keyword evidence="1" id="KW-0732">Signal</keyword>
<dbReference type="EMBL" id="JABAHZ010000004">
    <property type="protein sequence ID" value="NLR80866.1"/>
    <property type="molecule type" value="Genomic_DNA"/>
</dbReference>
<feature type="chain" id="PRO_5032598157" description="Lipocalin-like domain-containing protein" evidence="1">
    <location>
        <begin position="22"/>
        <end position="206"/>
    </location>
</feature>
<comment type="caution">
    <text evidence="2">The sequence shown here is derived from an EMBL/GenBank/DDBJ whole genome shotgun (WGS) entry which is preliminary data.</text>
</comment>
<name>A0A847ST61_9BACT</name>
<feature type="signal peptide" evidence="1">
    <location>
        <begin position="1"/>
        <end position="21"/>
    </location>
</feature>
<accession>A0A847ST61</accession>